<protein>
    <submittedName>
        <fullName evidence="1">Uncharacterized protein</fullName>
    </submittedName>
</protein>
<reference evidence="1" key="1">
    <citation type="submission" date="2022-12" db="EMBL/GenBank/DDBJ databases">
        <title>Draft genome assemblies for two species of Escallonia (Escalloniales).</title>
        <authorList>
            <person name="Chanderbali A."/>
            <person name="Dervinis C."/>
            <person name="Anghel I."/>
            <person name="Soltis D."/>
            <person name="Soltis P."/>
            <person name="Zapata F."/>
        </authorList>
    </citation>
    <scope>NUCLEOTIDE SEQUENCE</scope>
    <source>
        <strain evidence="1">UCBG92.1500</strain>
        <tissue evidence="1">Leaf</tissue>
    </source>
</reference>
<name>A0AA88QM66_9ASTE</name>
<dbReference type="AlphaFoldDB" id="A0AA88QM66"/>
<dbReference type="Proteomes" id="UP001187471">
    <property type="component" value="Unassembled WGS sequence"/>
</dbReference>
<gene>
    <name evidence="1" type="ORF">RJ640_001482</name>
</gene>
<dbReference type="EMBL" id="JAVXUO010003223">
    <property type="protein sequence ID" value="KAK2965405.1"/>
    <property type="molecule type" value="Genomic_DNA"/>
</dbReference>
<proteinExistence type="predicted"/>
<sequence>MESIITKTNALQCSDLTDLEEDELNASIDYSLTLLAKVISPKSVNPKAVQTILQKSWNPAKGLPPNLMSRANAEKIGSKLGVVPDID</sequence>
<comment type="caution">
    <text evidence="1">The sequence shown here is derived from an EMBL/GenBank/DDBJ whole genome shotgun (WGS) entry which is preliminary data.</text>
</comment>
<evidence type="ECO:0000313" key="1">
    <source>
        <dbReference type="EMBL" id="KAK2965405.1"/>
    </source>
</evidence>
<evidence type="ECO:0000313" key="2">
    <source>
        <dbReference type="Proteomes" id="UP001187471"/>
    </source>
</evidence>
<keyword evidence="2" id="KW-1185">Reference proteome</keyword>
<organism evidence="1 2">
    <name type="scientific">Escallonia rubra</name>
    <dbReference type="NCBI Taxonomy" id="112253"/>
    <lineage>
        <taxon>Eukaryota</taxon>
        <taxon>Viridiplantae</taxon>
        <taxon>Streptophyta</taxon>
        <taxon>Embryophyta</taxon>
        <taxon>Tracheophyta</taxon>
        <taxon>Spermatophyta</taxon>
        <taxon>Magnoliopsida</taxon>
        <taxon>eudicotyledons</taxon>
        <taxon>Gunneridae</taxon>
        <taxon>Pentapetalae</taxon>
        <taxon>asterids</taxon>
        <taxon>campanulids</taxon>
        <taxon>Escalloniales</taxon>
        <taxon>Escalloniaceae</taxon>
        <taxon>Escallonia</taxon>
    </lineage>
</organism>
<accession>A0AA88QM66</accession>